<feature type="transmembrane region" description="Helical" evidence="7">
    <location>
        <begin position="110"/>
        <end position="136"/>
    </location>
</feature>
<feature type="domain" description="Acyltransferase 3" evidence="8">
    <location>
        <begin position="5"/>
        <end position="309"/>
    </location>
</feature>
<reference evidence="9 10" key="1">
    <citation type="journal article" date="2016" name="Front. Microbiol.">
        <title>Genomic Resource of Rice Seed Associated Bacteria.</title>
        <authorList>
            <person name="Midha S."/>
            <person name="Bansal K."/>
            <person name="Sharma S."/>
            <person name="Kumar N."/>
            <person name="Patil P.P."/>
            <person name="Chaudhry V."/>
            <person name="Patil P.B."/>
        </authorList>
    </citation>
    <scope>NUCLEOTIDE SEQUENCE [LARGE SCALE GENOMIC DNA]</scope>
    <source>
        <strain evidence="9 10">SA3</strain>
    </source>
</reference>
<evidence type="ECO:0000256" key="1">
    <source>
        <dbReference type="ARBA" id="ARBA00004651"/>
    </source>
</evidence>
<evidence type="ECO:0000259" key="8">
    <source>
        <dbReference type="Pfam" id="PF01757"/>
    </source>
</evidence>
<evidence type="ECO:0000256" key="6">
    <source>
        <dbReference type="ARBA" id="ARBA00023136"/>
    </source>
</evidence>
<evidence type="ECO:0000256" key="4">
    <source>
        <dbReference type="ARBA" id="ARBA00022692"/>
    </source>
</evidence>
<feature type="transmembrane region" description="Helical" evidence="7">
    <location>
        <begin position="232"/>
        <end position="252"/>
    </location>
</feature>
<dbReference type="InterPro" id="IPR002656">
    <property type="entry name" value="Acyl_transf_3_dom"/>
</dbReference>
<keyword evidence="9" id="KW-0808">Transferase</keyword>
<feature type="transmembrane region" description="Helical" evidence="7">
    <location>
        <begin position="264"/>
        <end position="281"/>
    </location>
</feature>
<keyword evidence="5 7" id="KW-1133">Transmembrane helix</keyword>
<comment type="similarity">
    <text evidence="2">Belongs to the acyltransferase 3 family.</text>
</comment>
<keyword evidence="3" id="KW-1003">Cell membrane</keyword>
<feature type="transmembrane region" description="Helical" evidence="7">
    <location>
        <begin position="143"/>
        <end position="160"/>
    </location>
</feature>
<feature type="transmembrane region" description="Helical" evidence="7">
    <location>
        <begin position="12"/>
        <end position="32"/>
    </location>
</feature>
<keyword evidence="9" id="KW-0012">Acyltransferase</keyword>
<evidence type="ECO:0000313" key="9">
    <source>
        <dbReference type="EMBL" id="KTS66543.1"/>
    </source>
</evidence>
<feature type="transmembrane region" description="Helical" evidence="7">
    <location>
        <begin position="77"/>
        <end position="98"/>
    </location>
</feature>
<feature type="transmembrane region" description="Helical" evidence="7">
    <location>
        <begin position="293"/>
        <end position="312"/>
    </location>
</feature>
<sequence length="335" mass="37325">MNRVSWIDNLRGMSILAVIFLHCMIAVNQQAGHFTAFKELVNQLLAPVRMGLMCFVSGLFVASGLRHGQARYLRNKVSSILYPFAVWALIYGGLKWTFSAMANHPQSPLAIALGHLSGGDITWFLHSLFLFFVLIIPVRRLPAALVLTLCVAGAVLLPPVPPDSLFASFDNLHLNKSLVLFAFFYSADWLVRQDIDIAAFAQRRTPLLLSLIAFMLLAAFSLWGGLRQHSPWLLPLALPSIPLFVALACRINLRAVNYVGRHSIVFYLSHYLAIQVCSKLLRHDGHSAWLADLHFVLAFSVALALPTALCLLRAKGWFDWLFTLKRKGQPQLAGV</sequence>
<feature type="transmembrane region" description="Helical" evidence="7">
    <location>
        <begin position="44"/>
        <end position="65"/>
    </location>
</feature>
<gene>
    <name evidence="9" type="ORF">SA3R_15855</name>
</gene>
<dbReference type="AlphaFoldDB" id="A0A8E1RWX5"/>
<dbReference type="GO" id="GO:0016413">
    <property type="term" value="F:O-acetyltransferase activity"/>
    <property type="evidence" value="ECO:0007669"/>
    <property type="project" value="TreeGrafter"/>
</dbReference>
<evidence type="ECO:0000256" key="5">
    <source>
        <dbReference type="ARBA" id="ARBA00022989"/>
    </source>
</evidence>
<organism evidence="9 10">
    <name type="scientific">Pantoea dispersa</name>
    <dbReference type="NCBI Taxonomy" id="59814"/>
    <lineage>
        <taxon>Bacteria</taxon>
        <taxon>Pseudomonadati</taxon>
        <taxon>Pseudomonadota</taxon>
        <taxon>Gammaproteobacteria</taxon>
        <taxon>Enterobacterales</taxon>
        <taxon>Erwiniaceae</taxon>
        <taxon>Pantoea</taxon>
    </lineage>
</organism>
<comment type="caution">
    <text evidence="9">The sequence shown here is derived from an EMBL/GenBank/DDBJ whole genome shotgun (WGS) entry which is preliminary data.</text>
</comment>
<name>A0A8E1RWX5_9GAMM</name>
<dbReference type="Proteomes" id="UP000071979">
    <property type="component" value="Unassembled WGS sequence"/>
</dbReference>
<dbReference type="Pfam" id="PF01757">
    <property type="entry name" value="Acyl_transf_3"/>
    <property type="match status" value="1"/>
</dbReference>
<dbReference type="PANTHER" id="PTHR40074">
    <property type="entry name" value="O-ACETYLTRANSFERASE WECH"/>
    <property type="match status" value="1"/>
</dbReference>
<evidence type="ECO:0000256" key="7">
    <source>
        <dbReference type="SAM" id="Phobius"/>
    </source>
</evidence>
<keyword evidence="4 7" id="KW-0812">Transmembrane</keyword>
<feature type="transmembrane region" description="Helical" evidence="7">
    <location>
        <begin position="172"/>
        <end position="191"/>
    </location>
</feature>
<keyword evidence="6 7" id="KW-0472">Membrane</keyword>
<feature type="transmembrane region" description="Helical" evidence="7">
    <location>
        <begin position="207"/>
        <end position="226"/>
    </location>
</feature>
<dbReference type="PANTHER" id="PTHR40074:SF4">
    <property type="entry name" value="INNER MEMBRANE PROTEIN YCFT"/>
    <property type="match status" value="1"/>
</dbReference>
<comment type="subcellular location">
    <subcellularLocation>
        <location evidence="1">Cell membrane</location>
        <topology evidence="1">Multi-pass membrane protein</topology>
    </subcellularLocation>
</comment>
<evidence type="ECO:0000313" key="10">
    <source>
        <dbReference type="Proteomes" id="UP000071979"/>
    </source>
</evidence>
<protein>
    <submittedName>
        <fullName evidence="9">Acyltransferase</fullName>
    </submittedName>
</protein>
<accession>A0A8E1RWX5</accession>
<evidence type="ECO:0000256" key="3">
    <source>
        <dbReference type="ARBA" id="ARBA00022475"/>
    </source>
</evidence>
<dbReference type="EMBL" id="LDSE01000030">
    <property type="protein sequence ID" value="KTS66543.1"/>
    <property type="molecule type" value="Genomic_DNA"/>
</dbReference>
<dbReference type="GO" id="GO:0005886">
    <property type="term" value="C:plasma membrane"/>
    <property type="evidence" value="ECO:0007669"/>
    <property type="project" value="UniProtKB-SubCell"/>
</dbReference>
<dbReference type="RefSeq" id="WP_058774808.1">
    <property type="nucleotide sequence ID" value="NZ_LDSD01000023.1"/>
</dbReference>
<proteinExistence type="inferred from homology"/>
<evidence type="ECO:0000256" key="2">
    <source>
        <dbReference type="ARBA" id="ARBA00007400"/>
    </source>
</evidence>
<dbReference type="GO" id="GO:0009246">
    <property type="term" value="P:enterobacterial common antigen biosynthetic process"/>
    <property type="evidence" value="ECO:0007669"/>
    <property type="project" value="TreeGrafter"/>
</dbReference>